<dbReference type="Pfam" id="PF02412">
    <property type="entry name" value="TSP_3"/>
    <property type="match status" value="2"/>
</dbReference>
<dbReference type="RefSeq" id="WP_405344051.1">
    <property type="nucleotide sequence ID" value="NZ_JAZGZP010000002.1"/>
</dbReference>
<dbReference type="Gene3D" id="4.10.1080.10">
    <property type="entry name" value="TSP type-3 repeat"/>
    <property type="match status" value="1"/>
</dbReference>
<dbReference type="Gene3D" id="2.180.10.10">
    <property type="entry name" value="RHS repeat-associated core"/>
    <property type="match status" value="2"/>
</dbReference>
<accession>A0ABW8P7N0</accession>
<reference evidence="4 5" key="1">
    <citation type="submission" date="2024-02" db="EMBL/GenBank/DDBJ databases">
        <title>Comparative Genomic Analysis of Flavobacterium Species Causing Columnaris Disease of Freshwater Fish in Thailand: Insights into Virulence and Resistance Mechanisms.</title>
        <authorList>
            <person name="Nguyen D."/>
            <person name="Chokmangmeepisarn P."/>
            <person name="Khianchaikhan K."/>
            <person name="Morishita M."/>
            <person name="Bunnoy A."/>
            <person name="Rodkhum C."/>
        </authorList>
    </citation>
    <scope>NUCLEOTIDE SEQUENCE [LARGE SCALE GENOMIC DNA]</scope>
    <source>
        <strain evidence="4 5">CNRT2201</strain>
    </source>
</reference>
<evidence type="ECO:0000256" key="3">
    <source>
        <dbReference type="SAM" id="SignalP"/>
    </source>
</evidence>
<evidence type="ECO:0000256" key="1">
    <source>
        <dbReference type="ARBA" id="ARBA00022729"/>
    </source>
</evidence>
<name>A0ABW8P7N0_9FLAO</name>
<dbReference type="SUPFAM" id="SSF103647">
    <property type="entry name" value="TSP type-3 repeat"/>
    <property type="match status" value="2"/>
</dbReference>
<dbReference type="PANTHER" id="PTHR32305:SF15">
    <property type="entry name" value="PROTEIN RHSA-RELATED"/>
    <property type="match status" value="1"/>
</dbReference>
<dbReference type="Proteomes" id="UP001621706">
    <property type="component" value="Unassembled WGS sequence"/>
</dbReference>
<dbReference type="PANTHER" id="PTHR32305">
    <property type="match status" value="1"/>
</dbReference>
<feature type="signal peptide" evidence="3">
    <location>
        <begin position="1"/>
        <end position="21"/>
    </location>
</feature>
<evidence type="ECO:0000313" key="5">
    <source>
        <dbReference type="Proteomes" id="UP001621706"/>
    </source>
</evidence>
<dbReference type="NCBIfam" id="NF045639">
    <property type="entry name" value="GCX_COOH"/>
    <property type="match status" value="1"/>
</dbReference>
<feature type="region of interest" description="Disordered" evidence="2">
    <location>
        <begin position="3523"/>
        <end position="3542"/>
    </location>
</feature>
<organism evidence="4 5">
    <name type="scientific">Flavobacterium oreochromis</name>
    <dbReference type="NCBI Taxonomy" id="2906078"/>
    <lineage>
        <taxon>Bacteria</taxon>
        <taxon>Pseudomonadati</taxon>
        <taxon>Bacteroidota</taxon>
        <taxon>Flavobacteriia</taxon>
        <taxon>Flavobacteriales</taxon>
        <taxon>Flavobacteriaceae</taxon>
        <taxon>Flavobacterium</taxon>
    </lineage>
</organism>
<dbReference type="InterPro" id="IPR003367">
    <property type="entry name" value="Thrombospondin_3-like_rpt"/>
</dbReference>
<dbReference type="InterPro" id="IPR055015">
    <property type="entry name" value="GCX_COOH"/>
</dbReference>
<dbReference type="InterPro" id="IPR050708">
    <property type="entry name" value="T6SS_VgrG/RHS"/>
</dbReference>
<feature type="chain" id="PRO_5045105808" evidence="3">
    <location>
        <begin position="22"/>
        <end position="3748"/>
    </location>
</feature>
<evidence type="ECO:0000256" key="2">
    <source>
        <dbReference type="SAM" id="MobiDB-lite"/>
    </source>
</evidence>
<evidence type="ECO:0000313" key="4">
    <source>
        <dbReference type="EMBL" id="MFK6999644.1"/>
    </source>
</evidence>
<dbReference type="EMBL" id="JAZGZP010000002">
    <property type="protein sequence ID" value="MFK6999644.1"/>
    <property type="molecule type" value="Genomic_DNA"/>
</dbReference>
<keyword evidence="1 3" id="KW-0732">Signal</keyword>
<keyword evidence="5" id="KW-1185">Reference proteome</keyword>
<proteinExistence type="predicted"/>
<comment type="caution">
    <text evidence="4">The sequence shown here is derived from an EMBL/GenBank/DDBJ whole genome shotgun (WGS) entry which is preliminary data.</text>
</comment>
<gene>
    <name evidence="4" type="ORF">V3I07_01910</name>
</gene>
<dbReference type="InterPro" id="IPR028974">
    <property type="entry name" value="TSP_type-3_rpt"/>
</dbReference>
<sequence length="3748" mass="421282">MIKFKGLITTILFFVCSFVLAQNEQHFSNELKGSQVAVSNQPQLKVQDPYFNDLNNNSVPSAPSDPNSSLISKYTTLNPSVAIYFGCNDANVTRNAYTKKFKCEVELKVEYFEPKNSTILKSLPNVKLLIEHDNVTDGKLLNDLAVHTIQGAYNVQVTIVKVTYYDMAGNVTTNPEILNNELVYLKLSYQADRYYNIAGTTLNLTSDLVTYSGTIAKLTTASGVAGNVDELQVSWTYTNPITSLGKPLEYELEWTWVDNYKTGGKLAKNEISFSEQDFKWNSTRIQTKENFYRIPLLFNKGYLIYRVRPVGRFLSDTSKNYYGYWTTSTPNATAENFKTIADWPHVLEIDQAHEESNKNWQYQASYAEDGKKKDVISYFDGSLRNRQTVTRVNTNNLTIAGEVIYDTQGRAAVEVLPSPVFSSKIKYFDKLNLNDNGTTIYNHRSFDWDKVDRIDKTCEPIKSTGMADTSGASKYYSPNNAGATLNTLIPDAQKFPFSQTVYTNDNTGRIKSKSGVGPDHQIGSSHEMIYSYDTPSQEELNRLFGYKVGDAKRYKKNTVTDPNGQVSISYIDPKGKTIATALSMDRPSNFDALLEEATDTLHKETKENLLINNRVSSNGDFSIQNNTIISYKAKTVSKNGEFKLVYSLDNPKKSFVPETCFSQSYPFVYKLKMSLTDACNNQLMDSNWLTKTIGEEAYGVTATNAPLSFGNPTTPFTTIKLIKGDYKISKELVVDKEVLNRYADDYVRKISDPKNPCFPKVDLHDTVVLTQNCNTTCVTCENSLMQNNLNQTDYTNFKALINGFLTVPPTINKDLFNTASYITSRNSYITTGKLNFIIKKLTQQFPGIVFSYSTGSSPALVATGPNVVMNEIQTYEELYKIEFEALLNTCRSLCRPELQTCDVNLPILLKDLVPTGQYGYYQATNVNTASFNSSVFNDKNGFNYKGVINRTIIVPNANNKKDMDGKPTTTTVEFNPISWRYPENDHYRDANGKISKIKVRKIGHGEYSPAILDESKYYKEDIDTEFEVEPQDLANIDDFMKYWQNSWANALLYHHPEYHYYNYFKEFCKVDPITGNTSDDFDRLLTKSDTFDINLFNQIITQAIDPYYTLNYNLDYDTAKVYRTKLMEEALKGNYEGLKLKDSNGNLISLNMLGAAIYTQVFSNGMTSQNSIKEFLAACKSFNPNAELVNLYFKTVDTDPKSINYKRQAKIWKTFINNYIGFKNKTKTVFSHIYAKQRNGYNGCIGNIDDTEDYRNIFRKYSTFEGIIKAIDVKTIKTPSFTEAICSTALTNPNDNLVKDKTKRFISSDYGYNAGIDDALISANVTTDASSAYYMQTGKCPLLNDVETLLNGMIDKDLSPTGLLVPSNSGIELSSMPNLTKRLYEGFIGASNLITPFSNPNPLYITSTNLPTQNKLTISVGSVLDNTTKMALALSIAPGTSNNITPISGCNSSNIVPLTLDNYNVAYTIKKFKNIVFNRKDSSGLSYFTIVAEVERVFPSGVSDSCKFPEDIIFNGTTKAPIGDCQFDNNSATGLSTSNQTDAGTGCPNKYRFEKAIVKLFNDLLSNRNTTTPIALKNNVVYNQSIIPELIKDVKDSSDNYTATWSYSNTSNTYAINLNSIPVVQFNFSGSSTVPTNVRITGLSIGVQLINGAAIPTFNGLVLSYLDQSNIVRSVNGTINSLDYDCQCKKVVSKKDELAVNFLKLINQIWPIRNEDYIYQQPAYPTLDYPNPSIQNTLDRIQPVINTPNITIGGLQILDNTNTGTGGFQSYLQFDFAGATLLVNRFLKRDTNLKCGFYLDLGNCANNKICDRKSLDYITSFSNFEFTSIVPNGESTFKVKVNYKAHRQEIPNPSGGLGSVFINVPAGSFYTTGSIFCLKSMCPEEETLVSNVAGLFTGLINEFNKEGKLIGASVQIADGFHLSSLDNIKPYSIYKEVVSPINIYNFSASQNNNEMQMQFNFGTIDNHSCKALLTVNKTNLIDLDSTSGLTNVVFTNSDLTQFTASIINSKGLLFPAKGSITCLTISNCYADVVVPCDTCIPEVVTPVNPINAWKRYQDGMITIFGNTPDPVDIKYDRYYGANYHYISDSYIYYLNKVKVFTPTFTKSSALYISIGQFGSSKLNYGYSGTNAAIDSYITYLNGRLNNTIPGTETYTWIEFIDKIYTIQNKICPPAPLTPYFGDMPAVTIVEPCDVFNANVTATYNAIFTQAQIKDKREKFIQNYLKEALKVTENFSQISYDKEYQYTLYYYDQAGNLIQTVPPQGVNRMNNLTDTEHKAINTIREATTPGDHMREDEGNNARVAPEHGLKTQYKYNSLNQLIWQKTPDGGETRFAYDKLGRIIASQNAKQKPLNYFSYTKYDGIGRIIEAGEIHADDKYLITDNGKLTEKSNPNPVDQFNETLYSKFEVTRTKYDQTPGTAITFNTPAENMFKRVAAVFYYDQYPGDKNELNYKNAIYYNYDIHGNVSELVNHSNDLGLDNYEGNQGVKRVVYDYDLISGNVNKVTYQPKAPDQFIHQYTYDADNRIQEVKTSKDGVIWERDASYKYYDHGPLARTEIGDKKVQGLDYLYTLQGWLKTVNGESASSDPGKDGLDVAQDAFSFALNYYKGDYKSAGGTTLDKTIFNYSRGARAMENNKDLYNGNIKEMVTTLTDHNQKPVAAAYNHYSYDQLNRITGFTSELLFDAKKTLTGTYSYDKNGNINTARLEALKRDNSVKLMDDFTYRYKPGTNQLDHVEDTVAPGEFDVDIDNQKEGNYQYDAIGQLTKDIGENIKNIEWRVDGKVKSITKDDGKVISFEYDGLGNRIAKLVKENKVLTKTNYSRDAQGNVLAVYEQKEAVKNTTATQNNLYLNSYNVTVGTKLEKACNVIYVSQDHNPSVISGTANVTFEATNEVSLLPGFEAKQGASFVARISSVCIPSTNDSYTLKEHHIYGSSHLGIENTDLSFNRITANPLLKKAKFDPLELVSKTTIQNIDLKPIPEPKGIKMGTDSSLGWNTNPSEFVDFFNGLGSATNQINIGFNLKINDIPNTSNIPKTYNIITLQGENLQGYGNWSNGGRYFRSVFEVAVEKSANLYYPTITMYRYVRHYYDDEGRDEGYNGYKNFLRTTTYKLKKGIPENEWNYNLEFKNEKGDYLPLLVLNGNEYKMSDFTFSDNEVSSHGIQIDVEGNRQAPITYRFFDEYYKNYIGKSYALLGYWDNSNLLEIKRDALPADICDITYAVNKNYCGAKDTSCEQIFTFDGQMDLFSNNKLKLTGNVQPSADGYCGPGPKDSDGDAVLDANDNCPYTFNPDQKDSDEDGVGDVCDNCLKQKNTDQKDTDNDGVGDTCDNCISKPNFDQTDSDKDEIGDVCDNCAKTANKDQKDTNGNGIGDVCEGYDQGAGPLPELGNRNDYFRKVGDKNYELSNHLGNVLEVITDRKLATTDSNSPFTFTPDVTSYNDYYPFGSLVPNRHGYSKDYRYGFQGQEKDDQIKGEGNSLNYTFRMHDPRVGRFFATDPLEVIYPWNSPYAFSENRVIDMVELEGLESSPTKDKQQNKTGFESGKGSNEKPIILAEVVIETTRTKKESKRDLKKDFVDFKPKKPLFDKPITSRYSDDYWWNKLDITRLRIAEKDGREYEVNDDGYAVRFVRFKATGGAGGLEFIGGGGLIKFTQYSSKTLQTLVSTEQIAGKAAQSSERIAALVERLKSKNIFDAVESIEVFVYKGKRYILDGHHRVEAAKIAQKSLDAIEYGLEEAYKRFPDKVQQILDGMF</sequence>
<protein>
    <submittedName>
        <fullName evidence="4">Thrombospondin type 3 repeat-containing protein</fullName>
    </submittedName>
</protein>